<feature type="transmembrane region" description="Helical" evidence="2">
    <location>
        <begin position="274"/>
        <end position="300"/>
    </location>
</feature>
<proteinExistence type="predicted"/>
<feature type="region of interest" description="Disordered" evidence="1">
    <location>
        <begin position="319"/>
        <end position="376"/>
    </location>
</feature>
<reference evidence="3 4" key="1">
    <citation type="submission" date="2020-08" db="EMBL/GenBank/DDBJ databases">
        <authorList>
            <person name="Newling K."/>
            <person name="Davey J."/>
            <person name="Forrester S."/>
        </authorList>
    </citation>
    <scope>NUCLEOTIDE SEQUENCE [LARGE SCALE GENOMIC DNA]</scope>
    <source>
        <strain evidence="4">Crithidia deanei Carvalho (ATCC PRA-265)</strain>
    </source>
</reference>
<organism evidence="3 4">
    <name type="scientific">Angomonas deanei</name>
    <dbReference type="NCBI Taxonomy" id="59799"/>
    <lineage>
        <taxon>Eukaryota</taxon>
        <taxon>Discoba</taxon>
        <taxon>Euglenozoa</taxon>
        <taxon>Kinetoplastea</taxon>
        <taxon>Metakinetoplastina</taxon>
        <taxon>Trypanosomatida</taxon>
        <taxon>Trypanosomatidae</taxon>
        <taxon>Strigomonadinae</taxon>
        <taxon>Angomonas</taxon>
    </lineage>
</organism>
<feature type="transmembrane region" description="Helical" evidence="2">
    <location>
        <begin position="21"/>
        <end position="44"/>
    </location>
</feature>
<evidence type="ECO:0000313" key="3">
    <source>
        <dbReference type="EMBL" id="CAD2217569.1"/>
    </source>
</evidence>
<dbReference type="EMBL" id="LR877153">
    <property type="protein sequence ID" value="CAD2217569.1"/>
    <property type="molecule type" value="Genomic_DNA"/>
</dbReference>
<evidence type="ECO:0000256" key="2">
    <source>
        <dbReference type="SAM" id="Phobius"/>
    </source>
</evidence>
<protein>
    <submittedName>
        <fullName evidence="3">Uncharacterized protein</fullName>
    </submittedName>
</protein>
<feature type="compositionally biased region" description="Basic and acidic residues" evidence="1">
    <location>
        <begin position="139"/>
        <end position="151"/>
    </location>
</feature>
<keyword evidence="2" id="KW-0472">Membrane</keyword>
<name>A0A7G2CDJ2_9TRYP</name>
<dbReference type="VEuPathDB" id="TriTrypDB:ADEAN_000504700"/>
<sequence>MSKKYSGSYKSKAFCCYAIFRILYLILAVVCLIFCILSLVLPLLALETDENAPRIPSTTLLTFTFFHLKGGKDVVEDPTDMESVNYEIIEDVSGKSRGVMTGSTVCAVIALVAAALSFVFAIVYLALLCAHQSSRRRADEEREGIYDRTTKETASSHSFTSGAGSREPYGAGSDEVIPVACSQEEVDDMNRRLEQMRKREQSRRRVDKSICIVLFIMVCITFIAALIAVILFAVYKSDSIELALQLDAREILNEVDADVGPWFSFDTSKLPYKVGFILLIIVIPLSLVLAVLVPVLHCVAKCGRDTVKDKTIVVAERERQPVPPPLLPPPVKPLKSKDGKPTYPEAEPGPYGTTTYGVPIDQDGPPPEQPRYRELGLPTAAYRAQADQ</sequence>
<keyword evidence="2" id="KW-0812">Transmembrane</keyword>
<feature type="compositionally biased region" description="Polar residues" evidence="1">
    <location>
        <begin position="152"/>
        <end position="163"/>
    </location>
</feature>
<evidence type="ECO:0000313" key="4">
    <source>
        <dbReference type="Proteomes" id="UP000515908"/>
    </source>
</evidence>
<dbReference type="AlphaFoldDB" id="A0A7G2CDJ2"/>
<gene>
    <name evidence="3" type="ORF">ADEAN_000504700</name>
</gene>
<feature type="compositionally biased region" description="Pro residues" evidence="1">
    <location>
        <begin position="321"/>
        <end position="332"/>
    </location>
</feature>
<feature type="region of interest" description="Disordered" evidence="1">
    <location>
        <begin position="139"/>
        <end position="171"/>
    </location>
</feature>
<keyword evidence="2" id="KW-1133">Transmembrane helix</keyword>
<feature type="transmembrane region" description="Helical" evidence="2">
    <location>
        <begin position="209"/>
        <end position="235"/>
    </location>
</feature>
<accession>A0A7G2CDJ2</accession>
<dbReference type="Proteomes" id="UP000515908">
    <property type="component" value="Chromosome 09"/>
</dbReference>
<evidence type="ECO:0000256" key="1">
    <source>
        <dbReference type="SAM" id="MobiDB-lite"/>
    </source>
</evidence>
<feature type="transmembrane region" description="Helical" evidence="2">
    <location>
        <begin position="102"/>
        <end position="127"/>
    </location>
</feature>
<keyword evidence="4" id="KW-1185">Reference proteome</keyword>